<dbReference type="PANTHER" id="PTHR33653">
    <property type="entry name" value="RIBONUCLEASE VAPC2"/>
    <property type="match status" value="1"/>
</dbReference>
<gene>
    <name evidence="8" type="primary">vapC</name>
    <name evidence="10" type="ORF">BGO89_13365</name>
</gene>
<evidence type="ECO:0000256" key="7">
    <source>
        <dbReference type="ARBA" id="ARBA00038093"/>
    </source>
</evidence>
<keyword evidence="4 8" id="KW-0479">Metal-binding</keyword>
<comment type="caution">
    <text evidence="10">The sequence shown here is derived from an EMBL/GenBank/DDBJ whole genome shotgun (WGS) entry which is preliminary data.</text>
</comment>
<dbReference type="PANTHER" id="PTHR33653:SF1">
    <property type="entry name" value="RIBONUCLEASE VAPC2"/>
    <property type="match status" value="1"/>
</dbReference>
<keyword evidence="6 8" id="KW-0460">Magnesium</keyword>
<keyword evidence="8" id="KW-0800">Toxin</keyword>
<evidence type="ECO:0000313" key="10">
    <source>
        <dbReference type="EMBL" id="OJX56318.1"/>
    </source>
</evidence>
<dbReference type="InterPro" id="IPR029060">
    <property type="entry name" value="PIN-like_dom_sf"/>
</dbReference>
<dbReference type="InterPro" id="IPR002716">
    <property type="entry name" value="PIN_dom"/>
</dbReference>
<comment type="function">
    <text evidence="8">Toxic component of a toxin-antitoxin (TA) system. An RNase.</text>
</comment>
<dbReference type="InterPro" id="IPR050556">
    <property type="entry name" value="Type_II_TA_system_RNase"/>
</dbReference>
<reference evidence="10 11" key="1">
    <citation type="submission" date="2016-09" db="EMBL/GenBank/DDBJ databases">
        <title>Genome-resolved meta-omics ties microbial dynamics to process performance in biotechnology for thiocyanate degradation.</title>
        <authorList>
            <person name="Kantor R.S."/>
            <person name="Huddy R.J."/>
            <person name="Iyer R."/>
            <person name="Thomas B.C."/>
            <person name="Brown C.T."/>
            <person name="Anantharaman K."/>
            <person name="Tringe S."/>
            <person name="Hettich R.L."/>
            <person name="Harrison S.T."/>
            <person name="Banfield J.F."/>
        </authorList>
    </citation>
    <scope>NUCLEOTIDE SEQUENCE [LARGE SCALE GENOMIC DNA]</scope>
    <source>
        <strain evidence="10">59-99</strain>
    </source>
</reference>
<evidence type="ECO:0000256" key="5">
    <source>
        <dbReference type="ARBA" id="ARBA00022801"/>
    </source>
</evidence>
<name>A0A1M3KV21_9BACT</name>
<keyword evidence="3 8" id="KW-0540">Nuclease</keyword>
<comment type="similarity">
    <text evidence="7 8">Belongs to the PINc/VapC protein family.</text>
</comment>
<dbReference type="CDD" id="cd18686">
    <property type="entry name" value="PIN_VapC-like"/>
    <property type="match status" value="1"/>
</dbReference>
<dbReference type="HAMAP" id="MF_00265">
    <property type="entry name" value="VapC_Nob1"/>
    <property type="match status" value="1"/>
</dbReference>
<dbReference type="Gene3D" id="3.40.50.1010">
    <property type="entry name" value="5'-nuclease"/>
    <property type="match status" value="1"/>
</dbReference>
<dbReference type="GO" id="GO:0016787">
    <property type="term" value="F:hydrolase activity"/>
    <property type="evidence" value="ECO:0007669"/>
    <property type="project" value="UniProtKB-KW"/>
</dbReference>
<feature type="domain" description="PIN" evidence="9">
    <location>
        <begin position="6"/>
        <end position="118"/>
    </location>
</feature>
<evidence type="ECO:0000256" key="2">
    <source>
        <dbReference type="ARBA" id="ARBA00022649"/>
    </source>
</evidence>
<dbReference type="AlphaFoldDB" id="A0A1M3KV21"/>
<evidence type="ECO:0000256" key="6">
    <source>
        <dbReference type="ARBA" id="ARBA00022842"/>
    </source>
</evidence>
<evidence type="ECO:0000313" key="11">
    <source>
        <dbReference type="Proteomes" id="UP000184233"/>
    </source>
</evidence>
<evidence type="ECO:0000259" key="9">
    <source>
        <dbReference type="Pfam" id="PF01850"/>
    </source>
</evidence>
<feature type="binding site" evidence="8">
    <location>
        <position position="9"/>
    </location>
    <ligand>
        <name>Mg(2+)</name>
        <dbReference type="ChEBI" id="CHEBI:18420"/>
    </ligand>
</feature>
<keyword evidence="5 8" id="KW-0378">Hydrolase</keyword>
<protein>
    <recommendedName>
        <fullName evidence="8">Ribonuclease VapC</fullName>
        <shortName evidence="8">RNase VapC</shortName>
        <ecNumber evidence="8">3.1.-.-</ecNumber>
    </recommendedName>
    <alternativeName>
        <fullName evidence="8">Toxin VapC</fullName>
    </alternativeName>
</protein>
<dbReference type="SUPFAM" id="SSF88723">
    <property type="entry name" value="PIN domain-like"/>
    <property type="match status" value="1"/>
</dbReference>
<comment type="cofactor">
    <cofactor evidence="1 8">
        <name>Mg(2+)</name>
        <dbReference type="ChEBI" id="CHEBI:18420"/>
    </cofactor>
</comment>
<evidence type="ECO:0000256" key="4">
    <source>
        <dbReference type="ARBA" id="ARBA00022723"/>
    </source>
</evidence>
<dbReference type="GO" id="GO:0090729">
    <property type="term" value="F:toxin activity"/>
    <property type="evidence" value="ECO:0007669"/>
    <property type="project" value="UniProtKB-KW"/>
</dbReference>
<dbReference type="GO" id="GO:0004540">
    <property type="term" value="F:RNA nuclease activity"/>
    <property type="evidence" value="ECO:0007669"/>
    <property type="project" value="InterPro"/>
</dbReference>
<dbReference type="Pfam" id="PF01850">
    <property type="entry name" value="PIN"/>
    <property type="match status" value="1"/>
</dbReference>
<dbReference type="GO" id="GO:0000287">
    <property type="term" value="F:magnesium ion binding"/>
    <property type="evidence" value="ECO:0007669"/>
    <property type="project" value="UniProtKB-UniRule"/>
</dbReference>
<dbReference type="Proteomes" id="UP000184233">
    <property type="component" value="Unassembled WGS sequence"/>
</dbReference>
<dbReference type="EMBL" id="MKVH01000025">
    <property type="protein sequence ID" value="OJX56318.1"/>
    <property type="molecule type" value="Genomic_DNA"/>
</dbReference>
<organism evidence="10 11">
    <name type="scientific">Candidatus Kapaibacterium thiocyanatum</name>
    <dbReference type="NCBI Taxonomy" id="1895771"/>
    <lineage>
        <taxon>Bacteria</taxon>
        <taxon>Pseudomonadati</taxon>
        <taxon>Candidatus Kapaibacteriota</taxon>
        <taxon>Candidatus Kapaibacteriia</taxon>
        <taxon>Candidatus Kapaibacteriales</taxon>
        <taxon>Candidatus Kapaibacteriaceae</taxon>
        <taxon>Candidatus Kapaibacterium</taxon>
    </lineage>
</organism>
<sequence length="128" mass="14416">MITPPYVLDSSVWVEFFLGNDTVRNLIIDRLRANEIIVPSVCAFEVALAVERRIDAEAARLVAANMREQRVDALTVDRALQAASIRREYKLAMADSIVYAAALAHHATLITQDIDFEGLPDVMYLRQR</sequence>
<dbReference type="EC" id="3.1.-.-" evidence="8"/>
<dbReference type="InterPro" id="IPR022907">
    <property type="entry name" value="VapC_family"/>
</dbReference>
<feature type="binding site" evidence="8">
    <location>
        <position position="95"/>
    </location>
    <ligand>
        <name>Mg(2+)</name>
        <dbReference type="ChEBI" id="CHEBI:18420"/>
    </ligand>
</feature>
<accession>A0A1M3KV21</accession>
<proteinExistence type="inferred from homology"/>
<keyword evidence="2 8" id="KW-1277">Toxin-antitoxin system</keyword>
<dbReference type="STRING" id="1895771.BGO89_13365"/>
<evidence type="ECO:0000256" key="8">
    <source>
        <dbReference type="HAMAP-Rule" id="MF_00265"/>
    </source>
</evidence>
<evidence type="ECO:0000256" key="1">
    <source>
        <dbReference type="ARBA" id="ARBA00001946"/>
    </source>
</evidence>
<evidence type="ECO:0000256" key="3">
    <source>
        <dbReference type="ARBA" id="ARBA00022722"/>
    </source>
</evidence>